<evidence type="ECO:0000256" key="2">
    <source>
        <dbReference type="ARBA" id="ARBA00022723"/>
    </source>
</evidence>
<dbReference type="RefSeq" id="WP_211532499.1">
    <property type="nucleotide sequence ID" value="NZ_CP058560.1"/>
</dbReference>
<evidence type="ECO:0000313" key="7">
    <source>
        <dbReference type="Proteomes" id="UP000681041"/>
    </source>
</evidence>
<dbReference type="Proteomes" id="UP000681041">
    <property type="component" value="Chromosome"/>
</dbReference>
<dbReference type="InterPro" id="IPR017896">
    <property type="entry name" value="4Fe4S_Fe-S-bd"/>
</dbReference>
<dbReference type="OrthoDB" id="230142at2157"/>
<evidence type="ECO:0000256" key="3">
    <source>
        <dbReference type="ARBA" id="ARBA00023004"/>
    </source>
</evidence>
<dbReference type="Pfam" id="PF12838">
    <property type="entry name" value="Fer4_7"/>
    <property type="match status" value="1"/>
</dbReference>
<dbReference type="GO" id="GO:0016491">
    <property type="term" value="F:oxidoreductase activity"/>
    <property type="evidence" value="ECO:0007669"/>
    <property type="project" value="UniProtKB-ARBA"/>
</dbReference>
<evidence type="ECO:0000256" key="4">
    <source>
        <dbReference type="ARBA" id="ARBA00023014"/>
    </source>
</evidence>
<dbReference type="EMBL" id="CP058560">
    <property type="protein sequence ID" value="QUH23542.1"/>
    <property type="molecule type" value="Genomic_DNA"/>
</dbReference>
<dbReference type="GO" id="GO:0046872">
    <property type="term" value="F:metal ion binding"/>
    <property type="evidence" value="ECO:0007669"/>
    <property type="project" value="UniProtKB-KW"/>
</dbReference>
<dbReference type="PROSITE" id="PS51379">
    <property type="entry name" value="4FE4S_FER_2"/>
    <property type="match status" value="2"/>
</dbReference>
<dbReference type="KEGG" id="meme:HYG87_07095"/>
<dbReference type="InterPro" id="IPR017900">
    <property type="entry name" value="4Fe4S_Fe_S_CS"/>
</dbReference>
<sequence length="81" mass="8506">MAIGLKAYRDICHGCGNCVIACPVNALRSEDVAAGKGPSELLDLIMIVEDGAVQLKNVDLCGKCGTCVESCPVEAIRLEEL</sequence>
<keyword evidence="7" id="KW-1185">Reference proteome</keyword>
<keyword evidence="3" id="KW-0408">Iron</keyword>
<reference evidence="6" key="1">
    <citation type="submission" date="2020-07" db="EMBL/GenBank/DDBJ databases">
        <title>Methanobacterium. sp. MethCan genome.</title>
        <authorList>
            <person name="Postec A."/>
            <person name="Quemeneur M."/>
        </authorList>
    </citation>
    <scope>NUCLEOTIDE SEQUENCE</scope>
    <source>
        <strain evidence="6">MethCAN</strain>
    </source>
</reference>
<gene>
    <name evidence="6" type="ORF">HYG87_07095</name>
</gene>
<dbReference type="Gene3D" id="3.30.70.20">
    <property type="match status" value="2"/>
</dbReference>
<dbReference type="GO" id="GO:0051539">
    <property type="term" value="F:4 iron, 4 sulfur cluster binding"/>
    <property type="evidence" value="ECO:0007669"/>
    <property type="project" value="UniProtKB-KW"/>
</dbReference>
<dbReference type="PROSITE" id="PS00198">
    <property type="entry name" value="4FE4S_FER_1"/>
    <property type="match status" value="1"/>
</dbReference>
<accession>A0A8T8K6V4</accession>
<dbReference type="PANTHER" id="PTHR24960">
    <property type="entry name" value="PHOTOSYSTEM I IRON-SULFUR CENTER-RELATED"/>
    <property type="match status" value="1"/>
</dbReference>
<organism evidence="6 7">
    <name type="scientific">Methanobacterium alkalithermotolerans</name>
    <dbReference type="NCBI Taxonomy" id="2731220"/>
    <lineage>
        <taxon>Archaea</taxon>
        <taxon>Methanobacteriati</taxon>
        <taxon>Methanobacteriota</taxon>
        <taxon>Methanomada group</taxon>
        <taxon>Methanobacteria</taxon>
        <taxon>Methanobacteriales</taxon>
        <taxon>Methanobacteriaceae</taxon>
        <taxon>Methanobacterium</taxon>
    </lineage>
</organism>
<keyword evidence="1" id="KW-0004">4Fe-4S</keyword>
<evidence type="ECO:0000256" key="1">
    <source>
        <dbReference type="ARBA" id="ARBA00022485"/>
    </source>
</evidence>
<dbReference type="AlphaFoldDB" id="A0A8T8K6V4"/>
<feature type="domain" description="4Fe-4S ferredoxin-type" evidence="5">
    <location>
        <begin position="51"/>
        <end position="81"/>
    </location>
</feature>
<dbReference type="SUPFAM" id="SSF54862">
    <property type="entry name" value="4Fe-4S ferredoxins"/>
    <property type="match status" value="1"/>
</dbReference>
<protein>
    <submittedName>
        <fullName evidence="6">4Fe-4S binding protein</fullName>
    </submittedName>
</protein>
<dbReference type="GeneID" id="64820518"/>
<keyword evidence="4" id="KW-0411">Iron-sulfur</keyword>
<feature type="domain" description="4Fe-4S ferredoxin-type" evidence="5">
    <location>
        <begin position="3"/>
        <end position="32"/>
    </location>
</feature>
<keyword evidence="2" id="KW-0479">Metal-binding</keyword>
<proteinExistence type="predicted"/>
<dbReference type="PANTHER" id="PTHR24960:SF79">
    <property type="entry name" value="PHOTOSYSTEM I IRON-SULFUR CENTER"/>
    <property type="match status" value="1"/>
</dbReference>
<dbReference type="InterPro" id="IPR050157">
    <property type="entry name" value="PSI_iron-sulfur_center"/>
</dbReference>
<evidence type="ECO:0000259" key="5">
    <source>
        <dbReference type="PROSITE" id="PS51379"/>
    </source>
</evidence>
<evidence type="ECO:0000313" key="6">
    <source>
        <dbReference type="EMBL" id="QUH23542.1"/>
    </source>
</evidence>
<name>A0A8T8K6V4_9EURY</name>